<evidence type="ECO:0000256" key="1">
    <source>
        <dbReference type="SAM" id="MobiDB-lite"/>
    </source>
</evidence>
<dbReference type="AlphaFoldDB" id="A0ABD0BHB4"/>
<organism evidence="2 3">
    <name type="scientific">Corynebacterium ulcerans</name>
    <dbReference type="NCBI Taxonomy" id="65058"/>
    <lineage>
        <taxon>Bacteria</taxon>
        <taxon>Bacillati</taxon>
        <taxon>Actinomycetota</taxon>
        <taxon>Actinomycetes</taxon>
        <taxon>Mycobacteriales</taxon>
        <taxon>Corynebacteriaceae</taxon>
        <taxon>Corynebacterium</taxon>
    </lineage>
</organism>
<dbReference type="EMBL" id="BQFK01000001">
    <property type="protein sequence ID" value="GJJ42284.1"/>
    <property type="molecule type" value="Genomic_DNA"/>
</dbReference>
<reference evidence="2 3" key="1">
    <citation type="submission" date="2021-11" db="EMBL/GenBank/DDBJ databases">
        <title>Whole genome sequences of diphtheriae toxin producing Corynebacterium ulcerans isolates from cats in Osaka, Japan.</title>
        <authorList>
            <person name="Umeda K."/>
            <person name="Hirai Y."/>
        </authorList>
    </citation>
    <scope>NUCLEOTIDE SEQUENCE [LARGE SCALE GENOMIC DNA]</scope>
    <source>
        <strain evidence="2 3">12109B-1</strain>
    </source>
</reference>
<proteinExistence type="predicted"/>
<accession>A0ABD0BHB4</accession>
<evidence type="ECO:0000313" key="3">
    <source>
        <dbReference type="Proteomes" id="UP001205910"/>
    </source>
</evidence>
<comment type="caution">
    <text evidence="2">The sequence shown here is derived from an EMBL/GenBank/DDBJ whole genome shotgun (WGS) entry which is preliminary data.</text>
</comment>
<sequence length="64" mass="6933">MASRSGALKGCDMPPIMHNKTPKGKQADPILAENPINHLIDRVLMALPPTLVAFLSYLHAAQPM</sequence>
<dbReference type="Proteomes" id="UP001205910">
    <property type="component" value="Unassembled WGS sequence"/>
</dbReference>
<name>A0ABD0BHB4_CORUL</name>
<gene>
    <name evidence="2" type="ORF">CULCOIPH005_04730</name>
</gene>
<feature type="region of interest" description="Disordered" evidence="1">
    <location>
        <begin position="1"/>
        <end position="28"/>
    </location>
</feature>
<protein>
    <submittedName>
        <fullName evidence="2">Uncharacterized protein</fullName>
    </submittedName>
</protein>
<evidence type="ECO:0000313" key="2">
    <source>
        <dbReference type="EMBL" id="GJJ42284.1"/>
    </source>
</evidence>